<reference evidence="3" key="3">
    <citation type="submission" date="2025-04" db="UniProtKB">
        <authorList>
            <consortium name="RefSeq"/>
        </authorList>
    </citation>
    <scope>IDENTIFICATION</scope>
    <source>
        <strain evidence="3">CBS 304.34</strain>
    </source>
</reference>
<dbReference type="AlphaFoldDB" id="A0A6A6YD73"/>
<name>A0A6A6YD73_9PEZI</name>
<gene>
    <name evidence="1 3" type="ORF">BDZ99DRAFT_480046</name>
</gene>
<keyword evidence="2" id="KW-1185">Reference proteome</keyword>
<proteinExistence type="predicted"/>
<sequence length="199" mass="21816">MVAEGGIGSKWQRRVIDGGGTLDSGLDRKLQPSSVWWWRAVGVGYWFNIPGADTSWWRDVGVLGSIKILSHSILMVVGGGALGSGLDQNSRSQLPNGVCASTSTSYSPDAGGVGVGLNVPILSFAWRIIPDNQVANGEREGVWRSKTTAKRTPWRAGGVLVEQIWCKDYLMSGRRQRLDGGDEDRLEWLIERIEGMMRE</sequence>
<dbReference type="Proteomes" id="UP000504636">
    <property type="component" value="Unplaced"/>
</dbReference>
<organism evidence="1">
    <name type="scientific">Mytilinidion resinicola</name>
    <dbReference type="NCBI Taxonomy" id="574789"/>
    <lineage>
        <taxon>Eukaryota</taxon>
        <taxon>Fungi</taxon>
        <taxon>Dikarya</taxon>
        <taxon>Ascomycota</taxon>
        <taxon>Pezizomycotina</taxon>
        <taxon>Dothideomycetes</taxon>
        <taxon>Pleosporomycetidae</taxon>
        <taxon>Mytilinidiales</taxon>
        <taxon>Mytilinidiaceae</taxon>
        <taxon>Mytilinidion</taxon>
    </lineage>
</organism>
<dbReference type="GeneID" id="54463203"/>
<dbReference type="RefSeq" id="XP_033573009.1">
    <property type="nucleotide sequence ID" value="XM_033722310.1"/>
</dbReference>
<protein>
    <submittedName>
        <fullName evidence="1 3">Uncharacterized protein</fullName>
    </submittedName>
</protein>
<evidence type="ECO:0000313" key="1">
    <source>
        <dbReference type="EMBL" id="KAF2806045.1"/>
    </source>
</evidence>
<evidence type="ECO:0000313" key="2">
    <source>
        <dbReference type="Proteomes" id="UP000504636"/>
    </source>
</evidence>
<reference evidence="1 3" key="1">
    <citation type="journal article" date="2020" name="Stud. Mycol.">
        <title>101 Dothideomycetes genomes: a test case for predicting lifestyles and emergence of pathogens.</title>
        <authorList>
            <person name="Haridas S."/>
            <person name="Albert R."/>
            <person name="Binder M."/>
            <person name="Bloem J."/>
            <person name="Labutti K."/>
            <person name="Salamov A."/>
            <person name="Andreopoulos B."/>
            <person name="Baker S."/>
            <person name="Barry K."/>
            <person name="Bills G."/>
            <person name="Bluhm B."/>
            <person name="Cannon C."/>
            <person name="Castanera R."/>
            <person name="Culley D."/>
            <person name="Daum C."/>
            <person name="Ezra D."/>
            <person name="Gonzalez J."/>
            <person name="Henrissat B."/>
            <person name="Kuo A."/>
            <person name="Liang C."/>
            <person name="Lipzen A."/>
            <person name="Lutzoni F."/>
            <person name="Magnuson J."/>
            <person name="Mondo S."/>
            <person name="Nolan M."/>
            <person name="Ohm R."/>
            <person name="Pangilinan J."/>
            <person name="Park H.-J."/>
            <person name="Ramirez L."/>
            <person name="Alfaro M."/>
            <person name="Sun H."/>
            <person name="Tritt A."/>
            <person name="Yoshinaga Y."/>
            <person name="Zwiers L.-H."/>
            <person name="Turgeon B."/>
            <person name="Goodwin S."/>
            <person name="Spatafora J."/>
            <person name="Crous P."/>
            <person name="Grigoriev I."/>
        </authorList>
    </citation>
    <scope>NUCLEOTIDE SEQUENCE</scope>
    <source>
        <strain evidence="1 3">CBS 304.34</strain>
    </source>
</reference>
<accession>A0A6A6YD73</accession>
<reference evidence="3" key="2">
    <citation type="submission" date="2020-04" db="EMBL/GenBank/DDBJ databases">
        <authorList>
            <consortium name="NCBI Genome Project"/>
        </authorList>
    </citation>
    <scope>NUCLEOTIDE SEQUENCE</scope>
    <source>
        <strain evidence="3">CBS 304.34</strain>
    </source>
</reference>
<dbReference type="EMBL" id="MU003708">
    <property type="protein sequence ID" value="KAF2806045.1"/>
    <property type="molecule type" value="Genomic_DNA"/>
</dbReference>
<evidence type="ECO:0000313" key="3">
    <source>
        <dbReference type="RefSeq" id="XP_033573009.1"/>
    </source>
</evidence>